<evidence type="ECO:0008006" key="13">
    <source>
        <dbReference type="Google" id="ProtNLM"/>
    </source>
</evidence>
<dbReference type="PANTHER" id="PTHR10457:SF7">
    <property type="entry name" value="GALACTOKINASE-RELATED"/>
    <property type="match status" value="1"/>
</dbReference>
<reference evidence="10" key="1">
    <citation type="submission" date="2021-02" db="EMBL/GenBank/DDBJ databases">
        <authorList>
            <person name="Nowell W R."/>
        </authorList>
    </citation>
    <scope>NUCLEOTIDE SEQUENCE</scope>
</reference>
<dbReference type="GO" id="GO:0006012">
    <property type="term" value="P:galactose metabolic process"/>
    <property type="evidence" value="ECO:0007669"/>
    <property type="project" value="InterPro"/>
</dbReference>
<evidence type="ECO:0000256" key="2">
    <source>
        <dbReference type="ARBA" id="ARBA00022679"/>
    </source>
</evidence>
<dbReference type="Gene3D" id="3.30.70.3170">
    <property type="match status" value="1"/>
</dbReference>
<feature type="region of interest" description="Disordered" evidence="6">
    <location>
        <begin position="683"/>
        <end position="737"/>
    </location>
</feature>
<feature type="region of interest" description="Disordered" evidence="6">
    <location>
        <begin position="118"/>
        <end position="157"/>
    </location>
</feature>
<dbReference type="InterPro" id="IPR014721">
    <property type="entry name" value="Ribsml_uS5_D2-typ_fold_subgr"/>
</dbReference>
<dbReference type="InterPro" id="IPR006204">
    <property type="entry name" value="GHMP_kinase_N_dom"/>
</dbReference>
<dbReference type="InterPro" id="IPR019741">
    <property type="entry name" value="Galactokinase_CS"/>
</dbReference>
<dbReference type="InterPro" id="IPR013750">
    <property type="entry name" value="GHMP_kinase_C_dom"/>
</dbReference>
<evidence type="ECO:0000256" key="6">
    <source>
        <dbReference type="SAM" id="MobiDB-lite"/>
    </source>
</evidence>
<dbReference type="InterPro" id="IPR006203">
    <property type="entry name" value="GHMP_knse_ATP-bd_CS"/>
</dbReference>
<name>A0A813XLJ2_9BILA</name>
<dbReference type="PANTHER" id="PTHR10457">
    <property type="entry name" value="MEVALONATE KINASE/GALACTOKINASE"/>
    <property type="match status" value="1"/>
</dbReference>
<organism evidence="10 12">
    <name type="scientific">Didymodactylos carnosus</name>
    <dbReference type="NCBI Taxonomy" id="1234261"/>
    <lineage>
        <taxon>Eukaryota</taxon>
        <taxon>Metazoa</taxon>
        <taxon>Spiralia</taxon>
        <taxon>Gnathifera</taxon>
        <taxon>Rotifera</taxon>
        <taxon>Eurotatoria</taxon>
        <taxon>Bdelloidea</taxon>
        <taxon>Philodinida</taxon>
        <taxon>Philodinidae</taxon>
        <taxon>Didymodactylos</taxon>
    </lineage>
</organism>
<evidence type="ECO:0000313" key="10">
    <source>
        <dbReference type="EMBL" id="CAF0868635.1"/>
    </source>
</evidence>
<dbReference type="GO" id="GO:0004335">
    <property type="term" value="F:galactokinase activity"/>
    <property type="evidence" value="ECO:0007669"/>
    <property type="project" value="InterPro"/>
</dbReference>
<comment type="similarity">
    <text evidence="1">Belongs to the GHMP kinase family. GalK subfamily.</text>
</comment>
<dbReference type="PRINTS" id="PR00959">
    <property type="entry name" value="MEVGALKINASE"/>
</dbReference>
<dbReference type="PROSITE" id="PS00627">
    <property type="entry name" value="GHMP_KINASES_ATP"/>
    <property type="match status" value="1"/>
</dbReference>
<feature type="domain" description="GHMP kinase C-terminal" evidence="8">
    <location>
        <begin position="1507"/>
        <end position="1581"/>
    </location>
</feature>
<feature type="region of interest" description="Disordered" evidence="6">
    <location>
        <begin position="750"/>
        <end position="786"/>
    </location>
</feature>
<dbReference type="OrthoDB" id="187738at2759"/>
<dbReference type="PRINTS" id="PR00473">
    <property type="entry name" value="GALCTOKINASE"/>
</dbReference>
<dbReference type="Gene3D" id="3.30.230.10">
    <property type="match status" value="1"/>
</dbReference>
<dbReference type="Proteomes" id="UP000681722">
    <property type="component" value="Unassembled WGS sequence"/>
</dbReference>
<dbReference type="SUPFAM" id="SSF54211">
    <property type="entry name" value="Ribosomal protein S5 domain 2-like"/>
    <property type="match status" value="1"/>
</dbReference>
<dbReference type="NCBIfam" id="TIGR00131">
    <property type="entry name" value="gal_kin"/>
    <property type="match status" value="1"/>
</dbReference>
<keyword evidence="2" id="KW-0808">Transferase</keyword>
<dbReference type="Proteomes" id="UP000663829">
    <property type="component" value="Unassembled WGS sequence"/>
</dbReference>
<dbReference type="GO" id="GO:0005524">
    <property type="term" value="F:ATP binding"/>
    <property type="evidence" value="ECO:0007669"/>
    <property type="project" value="UniProtKB-KW"/>
</dbReference>
<evidence type="ECO:0000256" key="4">
    <source>
        <dbReference type="ARBA" id="ARBA00022777"/>
    </source>
</evidence>
<gene>
    <name evidence="10" type="ORF">GPM918_LOCUS6979</name>
    <name evidence="11" type="ORF">SRO942_LOCUS6979</name>
</gene>
<keyword evidence="4" id="KW-0418">Kinase</keyword>
<keyword evidence="3" id="KW-0547">Nucleotide-binding</keyword>
<dbReference type="EMBL" id="CAJOBC010001109">
    <property type="protein sequence ID" value="CAF3656099.1"/>
    <property type="molecule type" value="Genomic_DNA"/>
</dbReference>
<dbReference type="Pfam" id="PF08544">
    <property type="entry name" value="GHMP_kinases_C"/>
    <property type="match status" value="1"/>
</dbReference>
<evidence type="ECO:0000313" key="11">
    <source>
        <dbReference type="EMBL" id="CAF3656099.1"/>
    </source>
</evidence>
<dbReference type="PROSITE" id="PS00106">
    <property type="entry name" value="GALACTOKINASE"/>
    <property type="match status" value="1"/>
</dbReference>
<keyword evidence="12" id="KW-1185">Reference proteome</keyword>
<evidence type="ECO:0000256" key="1">
    <source>
        <dbReference type="ARBA" id="ARBA00006566"/>
    </source>
</evidence>
<evidence type="ECO:0000259" key="9">
    <source>
        <dbReference type="Pfam" id="PF10509"/>
    </source>
</evidence>
<feature type="compositionally biased region" description="Low complexity" evidence="6">
    <location>
        <begin position="118"/>
        <end position="138"/>
    </location>
</feature>
<feature type="domain" description="Galactokinase N-terminal" evidence="9">
    <location>
        <begin position="1173"/>
        <end position="1221"/>
    </location>
</feature>
<feature type="region of interest" description="Disordered" evidence="6">
    <location>
        <begin position="876"/>
        <end position="901"/>
    </location>
</feature>
<dbReference type="SUPFAM" id="SSF55060">
    <property type="entry name" value="GHMP Kinase, C-terminal domain"/>
    <property type="match status" value="1"/>
</dbReference>
<feature type="compositionally biased region" description="Polar residues" evidence="6">
    <location>
        <begin position="139"/>
        <end position="148"/>
    </location>
</feature>
<evidence type="ECO:0000313" key="12">
    <source>
        <dbReference type="Proteomes" id="UP000663829"/>
    </source>
</evidence>
<dbReference type="Gene3D" id="1.20.1440.340">
    <property type="match status" value="1"/>
</dbReference>
<evidence type="ECO:0000256" key="3">
    <source>
        <dbReference type="ARBA" id="ARBA00022741"/>
    </source>
</evidence>
<dbReference type="Pfam" id="PF10509">
    <property type="entry name" value="GalKase_gal_bdg"/>
    <property type="match status" value="1"/>
</dbReference>
<feature type="compositionally biased region" description="Polar residues" evidence="6">
    <location>
        <begin position="849"/>
        <end position="858"/>
    </location>
</feature>
<protein>
    <recommendedName>
        <fullName evidence="13">Galactokinase</fullName>
    </recommendedName>
</protein>
<evidence type="ECO:0000256" key="5">
    <source>
        <dbReference type="ARBA" id="ARBA00022840"/>
    </source>
</evidence>
<feature type="compositionally biased region" description="Polar residues" evidence="6">
    <location>
        <begin position="752"/>
        <end position="767"/>
    </location>
</feature>
<feature type="compositionally biased region" description="Polar residues" evidence="6">
    <location>
        <begin position="706"/>
        <end position="718"/>
    </location>
</feature>
<evidence type="ECO:0000259" key="7">
    <source>
        <dbReference type="Pfam" id="PF00288"/>
    </source>
</evidence>
<dbReference type="InterPro" id="IPR036554">
    <property type="entry name" value="GHMP_kinase_C_sf"/>
</dbReference>
<proteinExistence type="inferred from homology"/>
<feature type="compositionally biased region" description="Polar residues" evidence="6">
    <location>
        <begin position="686"/>
        <end position="698"/>
    </location>
</feature>
<comment type="caution">
    <text evidence="10">The sequence shown here is derived from an EMBL/GenBank/DDBJ whole genome shotgun (WGS) entry which is preliminary data.</text>
</comment>
<feature type="domain" description="GHMP kinase N-terminal" evidence="7">
    <location>
        <begin position="1260"/>
        <end position="1346"/>
    </location>
</feature>
<feature type="region of interest" description="Disordered" evidence="6">
    <location>
        <begin position="819"/>
        <end position="858"/>
    </location>
</feature>
<dbReference type="InterPro" id="IPR020568">
    <property type="entry name" value="Ribosomal_Su5_D2-typ_SF"/>
</dbReference>
<keyword evidence="5" id="KW-0067">ATP-binding</keyword>
<accession>A0A813XLJ2</accession>
<feature type="compositionally biased region" description="Polar residues" evidence="6">
    <location>
        <begin position="822"/>
        <end position="842"/>
    </location>
</feature>
<sequence>MGFLDGVDLKTNVTEILLHLEYEEYNSIYMTIFYHQNVAMSDVLTRTNANNDEQIFDLSDPTSSSLIYSGLKLHPKPLIPTISMPGIATDAHIDTNKLSSTNCNSLTNLRQQTVHLTSNNNINSTSSSTSTTPQNSSSIRLVSQQKPLSSTSTTTNSQSVQLQIFNKPISNIVAMAPIIQTTPQQQQHSNFNQSNKVINGTNSSNAPSPSSYSQFSKAFILNQPQSTMMAQTSSYMPKVHQQTLQSTPNSSSPPQTTMAIKHSNIITPLNNSILIPQQSSPSLLTLVTPSSFSSVSSSSTNTTVSTLNSLSNQVTTVTPKIQTLNSTFVNDSNGQTQQSIYLQSTHNAQFSDLNSKSPSNALQITVRTATPQLQNTAAAVMNNDNHHQQQQQQQQQSQQVFSLATKNKLTVVQPYIPTVTTTFTTSNPKNIITQSSTTTPKLVIQQGSTIWPQHAQNNLLNCTTVPKIYSIPHPSVVQAKVLSRPVQLFQADHTNKTSDVCFLQSARTGDIKNEKNDNGMSTSFQIAGVQLGGSPTGNNFTPLNVQVPHFSKAQDSGPTYIQFSLLPSPSNEVTHQTFTATNHFSIPQSFNNTQHRPSSFTQNINTNGLSCVDQQQVTLLQNFNNTVSGTTSASFLSGSPSILSTNTNQILIDNTTAHSKRHHSVDNSSITTPVVREVQLEEKTNESVIKTSVSSARTQLKPAVHKTSTTSPTSSGQALSKGRPRLPLQPSTQQVSASLPLSALSTAASSLGVSTNTAPETTLSNRTIPRKHKLIDDDSSSGQSAAKIAHTDYREHYDSSSQTSTISVMKKARKQRCRTKWSLENSTPSSLLQQHQQESPELSSVSSSHPTGTTSIGINCSLTSVVDTDAGVKRSIKKKQNTTESSMPKTIDKSAGINGRKASRRQMITDTPTPLVQMTVKKKRGLQKTSSVNDKTQSFVTKVKQEPLTIEEHQVHSPTTSKQKSVDEIDDDLLNCLSKDFVYFDQKTGIRWVGKKLRPRTNIITSRVSWKSNPKYNHFEKNIDVTRTNAKRAVSMKNLQAVSKKLDSPDAYWRVHCLTNYLTNLTYDEQETKNELSDIALSLNTLNITDKTIQNKIEDLLEANIQRHRCFCDQLGETKSVLLGMLEHSKFVRDMLNKIMSENIHESSNTDSITITDGIPQNPNEERYLVLVEKFKQLYGQQASYICRAPGRVNLIGEHIDYCGYSVFPMAIDQDIVAIFSVNDKNNEINLQNSDKLYNQSTFNVEQFDIKKQSPLWDDYFKCGVQGIRDKYPNTKLKGINVLIDGTIPKSAGLSSSSALVVCAALTTAVANNITIGKNYLAELCAESEKYIGTQGGGMDQAASCLARTGSAMMISFNPLKAVQVTLPVGCAFVVTHSLTELNKAATAHFNTRVAECRLGTQLLAKFRGLDWRTIRKPFELQEALKLSLSDMEHFTVQTLHLEPYTIDEICGLLDISKQDLIELSLGPNTKHVQQFELHKRLHHVFSEANRVLLFKQVCDSTVHDEQSQNTLGELMNQSHYSCSKFYECSSNELDELTTICRESGALGSRLTGAGWGGCAVSLVRQDKLATFIKTVKEKFYLDNTARSAKAEQSVFATLPGCGVYVAKL</sequence>
<dbReference type="GO" id="GO:0005829">
    <property type="term" value="C:cytosol"/>
    <property type="evidence" value="ECO:0007669"/>
    <property type="project" value="TreeGrafter"/>
</dbReference>
<evidence type="ECO:0000259" key="8">
    <source>
        <dbReference type="Pfam" id="PF08544"/>
    </source>
</evidence>
<dbReference type="EMBL" id="CAJNOQ010001109">
    <property type="protein sequence ID" value="CAF0868635.1"/>
    <property type="molecule type" value="Genomic_DNA"/>
</dbReference>
<dbReference type="InterPro" id="IPR019539">
    <property type="entry name" value="GalKase_N"/>
</dbReference>
<dbReference type="Pfam" id="PF00288">
    <property type="entry name" value="GHMP_kinases_N"/>
    <property type="match status" value="1"/>
</dbReference>
<dbReference type="InterPro" id="IPR000705">
    <property type="entry name" value="Galactokinase"/>
</dbReference>